<dbReference type="Gene3D" id="1.10.150.290">
    <property type="entry name" value="S-adenosyl-L-methionine-dependent methyltransferases"/>
    <property type="match status" value="1"/>
</dbReference>
<dbReference type="InterPro" id="IPR023149">
    <property type="entry name" value="Trans_acon_MeTrfase_C"/>
</dbReference>
<dbReference type="PANTHER" id="PTHR43861:SF1">
    <property type="entry name" value="TRANS-ACONITATE 2-METHYLTRANSFERASE"/>
    <property type="match status" value="1"/>
</dbReference>
<evidence type="ECO:0000256" key="2">
    <source>
        <dbReference type="ARBA" id="ARBA00022679"/>
    </source>
</evidence>
<evidence type="ECO:0000256" key="1">
    <source>
        <dbReference type="ARBA" id="ARBA00022603"/>
    </source>
</evidence>
<dbReference type="PANTHER" id="PTHR43861">
    <property type="entry name" value="TRANS-ACONITATE 2-METHYLTRANSFERASE-RELATED"/>
    <property type="match status" value="1"/>
</dbReference>
<accession>A0A1J5PQ74</accession>
<reference evidence="4" key="1">
    <citation type="submission" date="2016-10" db="EMBL/GenBank/DDBJ databases">
        <title>Sequence of Gallionella enrichment culture.</title>
        <authorList>
            <person name="Poehlein A."/>
            <person name="Muehling M."/>
            <person name="Daniel R."/>
        </authorList>
    </citation>
    <scope>NUCLEOTIDE SEQUENCE</scope>
</reference>
<dbReference type="CDD" id="cd02440">
    <property type="entry name" value="AdoMet_MTases"/>
    <property type="match status" value="1"/>
</dbReference>
<dbReference type="GO" id="GO:0030798">
    <property type="term" value="F:trans-aconitate 2-methyltransferase activity"/>
    <property type="evidence" value="ECO:0007669"/>
    <property type="project" value="UniProtKB-EC"/>
</dbReference>
<gene>
    <name evidence="4" type="primary">tam_19</name>
    <name evidence="4" type="ORF">GALL_454160</name>
</gene>
<organism evidence="4">
    <name type="scientific">mine drainage metagenome</name>
    <dbReference type="NCBI Taxonomy" id="410659"/>
    <lineage>
        <taxon>unclassified sequences</taxon>
        <taxon>metagenomes</taxon>
        <taxon>ecological metagenomes</taxon>
    </lineage>
</organism>
<sequence length="259" mass="28020">MTAKADWSPETYARFHDLRLRPALDLLAQVGALPAGDAVDLGCGNGPVAAALAAHLPGRRLIGVDNSPAMLERAKDTGCYAELVTADIAGWVPERAPALIFSNAALHWLGDHGTLLPRLAGLLAKGGMLAVQMPRQTAAPSHRFLRDIAVSLYPDRFDFSGYVPPVQTAEFYWRMLASLGEVQAWETDYVQRLAASEAGHPVRRFTEATAMRPFLDKLTAAEAAAFTAAYDEALGVAYPLLPDGAVLFPFRRTFFTLVV</sequence>
<dbReference type="InterPro" id="IPR041698">
    <property type="entry name" value="Methyltransf_25"/>
</dbReference>
<evidence type="ECO:0000259" key="3">
    <source>
        <dbReference type="Pfam" id="PF13649"/>
    </source>
</evidence>
<keyword evidence="1 4" id="KW-0489">Methyltransferase</keyword>
<dbReference type="InterPro" id="IPR029063">
    <property type="entry name" value="SAM-dependent_MTases_sf"/>
</dbReference>
<protein>
    <submittedName>
        <fullName evidence="4">Trans-aconitate 2-methyltransferase</fullName>
        <ecNumber evidence="4">2.1.1.144</ecNumber>
    </submittedName>
</protein>
<name>A0A1J5PQ74_9ZZZZ</name>
<keyword evidence="2 4" id="KW-0808">Transferase</keyword>
<dbReference type="AlphaFoldDB" id="A0A1J5PQ74"/>
<dbReference type="SUPFAM" id="SSF53335">
    <property type="entry name" value="S-adenosyl-L-methionine-dependent methyltransferases"/>
    <property type="match status" value="1"/>
</dbReference>
<dbReference type="EC" id="2.1.1.144" evidence="4"/>
<evidence type="ECO:0000313" key="4">
    <source>
        <dbReference type="EMBL" id="OIQ72952.1"/>
    </source>
</evidence>
<dbReference type="GO" id="GO:0032259">
    <property type="term" value="P:methylation"/>
    <property type="evidence" value="ECO:0007669"/>
    <property type="project" value="UniProtKB-KW"/>
</dbReference>
<dbReference type="EMBL" id="MLJW01003061">
    <property type="protein sequence ID" value="OIQ72952.1"/>
    <property type="molecule type" value="Genomic_DNA"/>
</dbReference>
<comment type="caution">
    <text evidence="4">The sequence shown here is derived from an EMBL/GenBank/DDBJ whole genome shotgun (WGS) entry which is preliminary data.</text>
</comment>
<proteinExistence type="predicted"/>
<feature type="domain" description="Methyltransferase" evidence="3">
    <location>
        <begin position="39"/>
        <end position="127"/>
    </location>
</feature>
<dbReference type="Pfam" id="PF13649">
    <property type="entry name" value="Methyltransf_25"/>
    <property type="match status" value="1"/>
</dbReference>
<dbReference type="Gene3D" id="3.40.50.150">
    <property type="entry name" value="Vaccinia Virus protein VP39"/>
    <property type="match status" value="1"/>
</dbReference>